<keyword evidence="2" id="KW-0560">Oxidoreductase</keyword>
<dbReference type="Pfam" id="PF00106">
    <property type="entry name" value="adh_short"/>
    <property type="match status" value="1"/>
</dbReference>
<dbReference type="InterPro" id="IPR020904">
    <property type="entry name" value="Sc_DH/Rdtase_CS"/>
</dbReference>
<keyword evidence="3" id="KW-1133">Transmembrane helix</keyword>
<dbReference type="PROSITE" id="PS00061">
    <property type="entry name" value="ADH_SHORT"/>
    <property type="match status" value="1"/>
</dbReference>
<sequence length="259" mass="27974">MSERLRNPRTILVTGATGGIGRALALEYAGPGRTLILGGRDRERMEEVESLCRSRGAGVIPLRLELRDSGRLQESLIRIDHQNPIDLAIVNAGITSHIGPDGEGESWPRIEAVIDINLKGALATVTPLVERMRARGSGQIALVSSLSAWFGLPLTPAYCASKAGLKAYGEALRGWLAPRGVSVNVILPGFVESAMSRQFPGPRPFLMSPEEAAARIRRGLERDRARIAFPFPLAAGMWALALLPAAAALRILKRLNYTL</sequence>
<dbReference type="AlphaFoldDB" id="A0A831RQ13"/>
<dbReference type="GO" id="GO:0016020">
    <property type="term" value="C:membrane"/>
    <property type="evidence" value="ECO:0007669"/>
    <property type="project" value="TreeGrafter"/>
</dbReference>
<dbReference type="PANTHER" id="PTHR44196">
    <property type="entry name" value="DEHYDROGENASE/REDUCTASE SDR FAMILY MEMBER 7B"/>
    <property type="match status" value="1"/>
</dbReference>
<keyword evidence="3" id="KW-0472">Membrane</keyword>
<dbReference type="InterPro" id="IPR002347">
    <property type="entry name" value="SDR_fam"/>
</dbReference>
<feature type="domain" description="Ketoreductase" evidence="4">
    <location>
        <begin position="9"/>
        <end position="189"/>
    </location>
</feature>
<dbReference type="Gene3D" id="3.40.50.720">
    <property type="entry name" value="NAD(P)-binding Rossmann-like Domain"/>
    <property type="match status" value="1"/>
</dbReference>
<accession>A0A831RQ13</accession>
<dbReference type="SUPFAM" id="SSF51735">
    <property type="entry name" value="NAD(P)-binding Rossmann-fold domains"/>
    <property type="match status" value="1"/>
</dbReference>
<comment type="similarity">
    <text evidence="1">Belongs to the short-chain dehydrogenases/reductases (SDR) family.</text>
</comment>
<evidence type="ECO:0000256" key="3">
    <source>
        <dbReference type="SAM" id="Phobius"/>
    </source>
</evidence>
<dbReference type="EMBL" id="DRKP01000146">
    <property type="protein sequence ID" value="HEB97136.1"/>
    <property type="molecule type" value="Genomic_DNA"/>
</dbReference>
<dbReference type="SMART" id="SM00822">
    <property type="entry name" value="PKS_KR"/>
    <property type="match status" value="1"/>
</dbReference>
<proteinExistence type="inferred from homology"/>
<reference evidence="5" key="1">
    <citation type="journal article" date="2020" name="mSystems">
        <title>Genome- and Community-Level Interaction Insights into Carbon Utilization and Element Cycling Functions of Hydrothermarchaeota in Hydrothermal Sediment.</title>
        <authorList>
            <person name="Zhou Z."/>
            <person name="Liu Y."/>
            <person name="Xu W."/>
            <person name="Pan J."/>
            <person name="Luo Z.H."/>
            <person name="Li M."/>
        </authorList>
    </citation>
    <scope>NUCLEOTIDE SEQUENCE [LARGE SCALE GENOMIC DNA]</scope>
    <source>
        <strain evidence="5">HyVt-443</strain>
    </source>
</reference>
<dbReference type="InterPro" id="IPR057326">
    <property type="entry name" value="KR_dom"/>
</dbReference>
<keyword evidence="3" id="KW-0812">Transmembrane</keyword>
<dbReference type="Proteomes" id="UP000886251">
    <property type="component" value="Unassembled WGS sequence"/>
</dbReference>
<evidence type="ECO:0000256" key="2">
    <source>
        <dbReference type="ARBA" id="ARBA00023002"/>
    </source>
</evidence>
<evidence type="ECO:0000256" key="1">
    <source>
        <dbReference type="ARBA" id="ARBA00006484"/>
    </source>
</evidence>
<protein>
    <submittedName>
        <fullName evidence="5">SDR family NAD(P)-dependent oxidoreductase</fullName>
    </submittedName>
</protein>
<dbReference type="GO" id="GO:0016491">
    <property type="term" value="F:oxidoreductase activity"/>
    <property type="evidence" value="ECO:0007669"/>
    <property type="project" value="UniProtKB-KW"/>
</dbReference>
<name>A0A831RQ13_9GAMM</name>
<evidence type="ECO:0000313" key="5">
    <source>
        <dbReference type="EMBL" id="HEB97136.1"/>
    </source>
</evidence>
<feature type="transmembrane region" description="Helical" evidence="3">
    <location>
        <begin position="227"/>
        <end position="252"/>
    </location>
</feature>
<organism evidence="5">
    <name type="scientific">Sedimenticola thiotaurini</name>
    <dbReference type="NCBI Taxonomy" id="1543721"/>
    <lineage>
        <taxon>Bacteria</taxon>
        <taxon>Pseudomonadati</taxon>
        <taxon>Pseudomonadota</taxon>
        <taxon>Gammaproteobacteria</taxon>
        <taxon>Chromatiales</taxon>
        <taxon>Sedimenticolaceae</taxon>
        <taxon>Sedimenticola</taxon>
    </lineage>
</organism>
<dbReference type="InterPro" id="IPR036291">
    <property type="entry name" value="NAD(P)-bd_dom_sf"/>
</dbReference>
<dbReference type="PRINTS" id="PR00081">
    <property type="entry name" value="GDHRDH"/>
</dbReference>
<comment type="caution">
    <text evidence="5">The sequence shown here is derived from an EMBL/GenBank/DDBJ whole genome shotgun (WGS) entry which is preliminary data.</text>
</comment>
<evidence type="ECO:0000259" key="4">
    <source>
        <dbReference type="SMART" id="SM00822"/>
    </source>
</evidence>
<gene>
    <name evidence="5" type="ORF">ENI96_12005</name>
</gene>
<dbReference type="PANTHER" id="PTHR44196:SF1">
    <property type="entry name" value="DEHYDROGENASE_REDUCTASE SDR FAMILY MEMBER 7B"/>
    <property type="match status" value="1"/>
</dbReference>